<dbReference type="Proteomes" id="UP000734854">
    <property type="component" value="Unassembled WGS sequence"/>
</dbReference>
<comment type="caution">
    <text evidence="6">The sequence shown here is derived from an EMBL/GenBank/DDBJ whole genome shotgun (WGS) entry which is preliminary data.</text>
</comment>
<dbReference type="EMBL" id="JACMSC010000020">
    <property type="protein sequence ID" value="KAG6472502.1"/>
    <property type="molecule type" value="Genomic_DNA"/>
</dbReference>
<feature type="signal peptide" evidence="4">
    <location>
        <begin position="1"/>
        <end position="22"/>
    </location>
</feature>
<dbReference type="InterPro" id="IPR032675">
    <property type="entry name" value="LRR_dom_sf"/>
</dbReference>
<keyword evidence="4" id="KW-0732">Signal</keyword>
<evidence type="ECO:0000256" key="4">
    <source>
        <dbReference type="SAM" id="SignalP"/>
    </source>
</evidence>
<accession>A0A8J5CDY7</accession>
<protein>
    <recommendedName>
        <fullName evidence="5">Leucine-rich repeat-containing N-terminal plant-type domain-containing protein</fullName>
    </recommendedName>
</protein>
<evidence type="ECO:0000313" key="6">
    <source>
        <dbReference type="EMBL" id="KAG6472502.1"/>
    </source>
</evidence>
<evidence type="ECO:0000313" key="7">
    <source>
        <dbReference type="Proteomes" id="UP000734854"/>
    </source>
</evidence>
<dbReference type="Pfam" id="PF08263">
    <property type="entry name" value="LRRNT_2"/>
    <property type="match status" value="1"/>
</dbReference>
<keyword evidence="2" id="KW-0677">Repeat</keyword>
<dbReference type="InterPro" id="IPR013210">
    <property type="entry name" value="LRR_N_plant-typ"/>
</dbReference>
<keyword evidence="7" id="KW-1185">Reference proteome</keyword>
<proteinExistence type="predicted"/>
<organism evidence="6 7">
    <name type="scientific">Zingiber officinale</name>
    <name type="common">Ginger</name>
    <name type="synonym">Amomum zingiber</name>
    <dbReference type="NCBI Taxonomy" id="94328"/>
    <lineage>
        <taxon>Eukaryota</taxon>
        <taxon>Viridiplantae</taxon>
        <taxon>Streptophyta</taxon>
        <taxon>Embryophyta</taxon>
        <taxon>Tracheophyta</taxon>
        <taxon>Spermatophyta</taxon>
        <taxon>Magnoliopsida</taxon>
        <taxon>Liliopsida</taxon>
        <taxon>Zingiberales</taxon>
        <taxon>Zingiberaceae</taxon>
        <taxon>Zingiber</taxon>
    </lineage>
</organism>
<feature type="compositionally biased region" description="Gly residues" evidence="3">
    <location>
        <begin position="344"/>
        <end position="360"/>
    </location>
</feature>
<feature type="chain" id="PRO_5035287437" description="Leucine-rich repeat-containing N-terminal plant-type domain-containing protein" evidence="4">
    <location>
        <begin position="23"/>
        <end position="360"/>
    </location>
</feature>
<feature type="domain" description="Leucine-rich repeat-containing N-terminal plant-type" evidence="5">
    <location>
        <begin position="29"/>
        <end position="67"/>
    </location>
</feature>
<name>A0A8J5CDY7_ZINOF</name>
<reference evidence="6 7" key="1">
    <citation type="submission" date="2020-08" db="EMBL/GenBank/DDBJ databases">
        <title>Plant Genome Project.</title>
        <authorList>
            <person name="Zhang R.-G."/>
        </authorList>
    </citation>
    <scope>NUCLEOTIDE SEQUENCE [LARGE SCALE GENOMIC DNA]</scope>
    <source>
        <tissue evidence="6">Rhizome</tissue>
    </source>
</reference>
<gene>
    <name evidence="6" type="ORF">ZIOFF_069966</name>
</gene>
<sequence length="360" mass="39365">MGQFPLKFQWLLCVMTTLVCMSMSNTITPDGEVLLSIKTAIVGSDVVFLNWRQEDPDPCSWKGVTCDSNTKRVTHVFTSGASSDGLRGVCYLTITFCYLFQKACLPQVDWFNITRNWEAKSFKAPSTVVALTDYTPQGLSLGISDASGINGWTAVDAMGKELFENQTQDTIDVVAKHEHDHDDQLEKLDECEGNKFQFKGVYEPSDSIVLEHDLFHDKNQIEGKEGLETDSTEKKLQTFNAIKDISNKLEAQKDECLSQLNENEMLINKLKLLADHHVECGGLPCLEALKVGEQAEAAVDELDFGINVSKVTVFIAGEAIDAAGRLVLWSHGDKLGEGLVQGSDGFGGEEGSLDGEGGGA</sequence>
<dbReference type="AlphaFoldDB" id="A0A8J5CDY7"/>
<evidence type="ECO:0000256" key="3">
    <source>
        <dbReference type="SAM" id="MobiDB-lite"/>
    </source>
</evidence>
<dbReference type="Gene3D" id="3.80.10.10">
    <property type="entry name" value="Ribonuclease Inhibitor"/>
    <property type="match status" value="1"/>
</dbReference>
<feature type="region of interest" description="Disordered" evidence="3">
    <location>
        <begin position="340"/>
        <end position="360"/>
    </location>
</feature>
<evidence type="ECO:0000256" key="1">
    <source>
        <dbReference type="ARBA" id="ARBA00022614"/>
    </source>
</evidence>
<evidence type="ECO:0000256" key="2">
    <source>
        <dbReference type="ARBA" id="ARBA00022737"/>
    </source>
</evidence>
<keyword evidence="1" id="KW-0433">Leucine-rich repeat</keyword>
<evidence type="ECO:0000259" key="5">
    <source>
        <dbReference type="Pfam" id="PF08263"/>
    </source>
</evidence>